<dbReference type="InterPro" id="IPR036291">
    <property type="entry name" value="NAD(P)-bd_dom_sf"/>
</dbReference>
<organism evidence="3 4">
    <name type="scientific">Ophiobolus disseminans</name>
    <dbReference type="NCBI Taxonomy" id="1469910"/>
    <lineage>
        <taxon>Eukaryota</taxon>
        <taxon>Fungi</taxon>
        <taxon>Dikarya</taxon>
        <taxon>Ascomycota</taxon>
        <taxon>Pezizomycotina</taxon>
        <taxon>Dothideomycetes</taxon>
        <taxon>Pleosporomycetidae</taxon>
        <taxon>Pleosporales</taxon>
        <taxon>Pleosporineae</taxon>
        <taxon>Phaeosphaeriaceae</taxon>
        <taxon>Ophiobolus</taxon>
    </lineage>
</organism>
<dbReference type="GO" id="GO:0005739">
    <property type="term" value="C:mitochondrion"/>
    <property type="evidence" value="ECO:0007669"/>
    <property type="project" value="TreeGrafter"/>
</dbReference>
<dbReference type="GO" id="GO:0004776">
    <property type="term" value="F:succinate-CoA ligase (GDP-forming) activity"/>
    <property type="evidence" value="ECO:0007669"/>
    <property type="project" value="TreeGrafter"/>
</dbReference>
<dbReference type="Gene3D" id="3.40.50.720">
    <property type="entry name" value="NAD(P)-binding Rossmann-like Domain"/>
    <property type="match status" value="1"/>
</dbReference>
<protein>
    <recommendedName>
        <fullName evidence="2">CoA-binding domain-containing protein</fullName>
    </recommendedName>
</protein>
<gene>
    <name evidence="3" type="ORF">CC86DRAFT_345848</name>
</gene>
<sequence>MLLQRTRLTPRDVLWARSLPCRGSQAAFSSSSRHNGYDDTIHNLKIGANTRVIFQGFTGKLATANAKESMEWGTNVVGGVKPNGSGEHLGKPVLPSVRAAMEQLKPDATGIYVAAHQAAAAIEEAIEAEIPLIIAVAEHIPLHDIMRIHSMLQSQSKSRLVGANAPGIISAIGRCRIGFQPLPTFSPGHIGIVAKSGTLSYETVGSLTRAGVGQSLCIAVGGDVIAGTNFVDALEVFEQDEDTEAIILVGELGGTSEEEAADWIKDYRKRVKNPKPIAASIGGFQASPGKVMGHAGAWTGLGEGTAESKYKALESVGVTMVDHPAKFGGVMKDILAQSGRNVKKIEQSAANAQQRRSYYTSRTTARPSVTKTHGVSLQQKRSLHLPAEQSSDLLKSYGINLTSQPPSPPSTHYVGISPARTARAPSIIAAPTSNPEQLHQRVRRFPFDYREGPTTQVINDAIAHLQLDAAPPKAKAQAAELIQKLWNFYKEKEAIDVHVTLALSQTQDEIKIYNPYLFFDDAAFKSNKRQANLHALRHKSSISATDSEAEAAGIVYIPLASPTFANGTTQKDTQTPPSSTAQEPRNLVGTLVNGAGLAMNTNDVLHTRLSSPPYSTTSANFLDTGGKATSATIKTSFKLILSDPRVSVVFVNIFGGLTLCDMIAEGIIMAFKEVGVDKPVVVRLRGTNEELGQKVLGEAKLPIHAFDDFEEAVRKVGELANGGK</sequence>
<dbReference type="SUPFAM" id="SSF52210">
    <property type="entry name" value="Succinyl-CoA synthetase domains"/>
    <property type="match status" value="2"/>
</dbReference>
<proteinExistence type="predicted"/>
<dbReference type="PANTHER" id="PTHR11117">
    <property type="entry name" value="SUCCINYL-COA LIGASE SUBUNIT ALPHA"/>
    <property type="match status" value="1"/>
</dbReference>
<feature type="domain" description="CoA-binding" evidence="2">
    <location>
        <begin position="45"/>
        <end position="140"/>
    </location>
</feature>
<evidence type="ECO:0000256" key="1">
    <source>
        <dbReference type="SAM" id="MobiDB-lite"/>
    </source>
</evidence>
<dbReference type="Pfam" id="PF02629">
    <property type="entry name" value="CoA_binding"/>
    <property type="match status" value="1"/>
</dbReference>
<dbReference type="GO" id="GO:0004775">
    <property type="term" value="F:succinate-CoA ligase (ADP-forming) activity"/>
    <property type="evidence" value="ECO:0007669"/>
    <property type="project" value="TreeGrafter"/>
</dbReference>
<dbReference type="Gene3D" id="3.40.50.261">
    <property type="entry name" value="Succinyl-CoA synthetase domains"/>
    <property type="match status" value="2"/>
</dbReference>
<dbReference type="EMBL" id="MU006221">
    <property type="protein sequence ID" value="KAF2829240.1"/>
    <property type="molecule type" value="Genomic_DNA"/>
</dbReference>
<dbReference type="Pfam" id="PF00549">
    <property type="entry name" value="Ligase_CoA"/>
    <property type="match status" value="2"/>
</dbReference>
<dbReference type="AlphaFoldDB" id="A0A6A7A7H7"/>
<feature type="compositionally biased region" description="Polar residues" evidence="1">
    <location>
        <begin position="365"/>
        <end position="380"/>
    </location>
</feature>
<evidence type="ECO:0000313" key="4">
    <source>
        <dbReference type="Proteomes" id="UP000799424"/>
    </source>
</evidence>
<dbReference type="PRINTS" id="PR01798">
    <property type="entry name" value="SCOASYNTHASE"/>
</dbReference>
<dbReference type="PANTHER" id="PTHR11117:SF6">
    <property type="entry name" value="SYNTHETASE SUBUNIT ALPHA, PUTATIVE (AFU_ORTHOLOGUE AFUA_1G10830)-RELATED"/>
    <property type="match status" value="1"/>
</dbReference>
<dbReference type="Proteomes" id="UP000799424">
    <property type="component" value="Unassembled WGS sequence"/>
</dbReference>
<feature type="compositionally biased region" description="Low complexity" evidence="1">
    <location>
        <begin position="353"/>
        <end position="364"/>
    </location>
</feature>
<name>A0A6A7A7H7_9PLEO</name>
<dbReference type="InterPro" id="IPR016102">
    <property type="entry name" value="Succinyl-CoA_synth-like"/>
</dbReference>
<feature type="region of interest" description="Disordered" evidence="1">
    <location>
        <begin position="346"/>
        <end position="386"/>
    </location>
</feature>
<dbReference type="InterPro" id="IPR003781">
    <property type="entry name" value="CoA-bd"/>
</dbReference>
<keyword evidence="4" id="KW-1185">Reference proteome</keyword>
<dbReference type="Gene3D" id="3.30.470.20">
    <property type="entry name" value="ATP-grasp fold, B domain"/>
    <property type="match status" value="1"/>
</dbReference>
<dbReference type="OrthoDB" id="1664372at2759"/>
<dbReference type="FunFam" id="3.40.50.261:FF:000017">
    <property type="entry name" value="Succinyl-CoA synthetase subunit alpha"/>
    <property type="match status" value="1"/>
</dbReference>
<reference evidence="3" key="1">
    <citation type="journal article" date="2020" name="Stud. Mycol.">
        <title>101 Dothideomycetes genomes: a test case for predicting lifestyles and emergence of pathogens.</title>
        <authorList>
            <person name="Haridas S."/>
            <person name="Albert R."/>
            <person name="Binder M."/>
            <person name="Bloem J."/>
            <person name="Labutti K."/>
            <person name="Salamov A."/>
            <person name="Andreopoulos B."/>
            <person name="Baker S."/>
            <person name="Barry K."/>
            <person name="Bills G."/>
            <person name="Bluhm B."/>
            <person name="Cannon C."/>
            <person name="Castanera R."/>
            <person name="Culley D."/>
            <person name="Daum C."/>
            <person name="Ezra D."/>
            <person name="Gonzalez J."/>
            <person name="Henrissat B."/>
            <person name="Kuo A."/>
            <person name="Liang C."/>
            <person name="Lipzen A."/>
            <person name="Lutzoni F."/>
            <person name="Magnuson J."/>
            <person name="Mondo S."/>
            <person name="Nolan M."/>
            <person name="Ohm R."/>
            <person name="Pangilinan J."/>
            <person name="Park H.-J."/>
            <person name="Ramirez L."/>
            <person name="Alfaro M."/>
            <person name="Sun H."/>
            <person name="Tritt A."/>
            <person name="Yoshinaga Y."/>
            <person name="Zwiers L.-H."/>
            <person name="Turgeon B."/>
            <person name="Goodwin S."/>
            <person name="Spatafora J."/>
            <person name="Crous P."/>
            <person name="Grigoriev I."/>
        </authorList>
    </citation>
    <scope>NUCLEOTIDE SEQUENCE</scope>
    <source>
        <strain evidence="3">CBS 113818</strain>
    </source>
</reference>
<dbReference type="InterPro" id="IPR005811">
    <property type="entry name" value="SUCC_ACL_C"/>
</dbReference>
<dbReference type="GO" id="GO:0009361">
    <property type="term" value="C:succinate-CoA ligase complex (ADP-forming)"/>
    <property type="evidence" value="ECO:0007669"/>
    <property type="project" value="TreeGrafter"/>
</dbReference>
<accession>A0A6A7A7H7</accession>
<dbReference type="SUPFAM" id="SSF51735">
    <property type="entry name" value="NAD(P)-binding Rossmann-fold domains"/>
    <property type="match status" value="1"/>
</dbReference>
<evidence type="ECO:0000259" key="2">
    <source>
        <dbReference type="SMART" id="SM00881"/>
    </source>
</evidence>
<evidence type="ECO:0000313" key="3">
    <source>
        <dbReference type="EMBL" id="KAF2829240.1"/>
    </source>
</evidence>
<dbReference type="FunFam" id="3.40.50.261:FF:000001">
    <property type="entry name" value="Succinate--CoA ligase [ADP-forming] subunit beta"/>
    <property type="match status" value="1"/>
</dbReference>
<dbReference type="GO" id="GO:0006099">
    <property type="term" value="P:tricarboxylic acid cycle"/>
    <property type="evidence" value="ECO:0007669"/>
    <property type="project" value="TreeGrafter"/>
</dbReference>
<dbReference type="FunFam" id="3.40.50.720:FF:000340">
    <property type="entry name" value="Succinyl-CoA synthetase subunit alpha"/>
    <property type="match status" value="1"/>
</dbReference>
<dbReference type="SMART" id="SM00881">
    <property type="entry name" value="CoA_binding"/>
    <property type="match status" value="1"/>
</dbReference>